<keyword evidence="3" id="KW-1185">Reference proteome</keyword>
<accession>A0A5N6LI46</accession>
<reference evidence="2 3" key="1">
    <citation type="submission" date="2019-05" db="EMBL/GenBank/DDBJ databases">
        <title>Mikania micrantha, genome provides insights into the molecular mechanism of rapid growth.</title>
        <authorList>
            <person name="Liu B."/>
        </authorList>
    </citation>
    <scope>NUCLEOTIDE SEQUENCE [LARGE SCALE GENOMIC DNA]</scope>
    <source>
        <strain evidence="2">NLD-2019</strain>
        <tissue evidence="2">Leaf</tissue>
    </source>
</reference>
<protein>
    <submittedName>
        <fullName evidence="2">Uncharacterized protein</fullName>
    </submittedName>
</protein>
<feature type="compositionally biased region" description="Acidic residues" evidence="1">
    <location>
        <begin position="51"/>
        <end position="65"/>
    </location>
</feature>
<dbReference type="Proteomes" id="UP000326396">
    <property type="component" value="Unassembled WGS sequence"/>
</dbReference>
<sequence>MLTVNKLSDQVITIDTIQAHHAHCIVATVRRTQIRYDRDLVFYAGGHDGDGDTEEERGGAGEDDDMAARGRRLAVGIRNVSDLLME</sequence>
<proteinExistence type="predicted"/>
<evidence type="ECO:0000313" key="2">
    <source>
        <dbReference type="EMBL" id="KAD1566679.1"/>
    </source>
</evidence>
<dbReference type="AlphaFoldDB" id="A0A5N6LI46"/>
<feature type="region of interest" description="Disordered" evidence="1">
    <location>
        <begin position="45"/>
        <end position="67"/>
    </location>
</feature>
<name>A0A5N6LI46_9ASTR</name>
<organism evidence="2 3">
    <name type="scientific">Mikania micrantha</name>
    <name type="common">bitter vine</name>
    <dbReference type="NCBI Taxonomy" id="192012"/>
    <lineage>
        <taxon>Eukaryota</taxon>
        <taxon>Viridiplantae</taxon>
        <taxon>Streptophyta</taxon>
        <taxon>Embryophyta</taxon>
        <taxon>Tracheophyta</taxon>
        <taxon>Spermatophyta</taxon>
        <taxon>Magnoliopsida</taxon>
        <taxon>eudicotyledons</taxon>
        <taxon>Gunneridae</taxon>
        <taxon>Pentapetalae</taxon>
        <taxon>asterids</taxon>
        <taxon>campanulids</taxon>
        <taxon>Asterales</taxon>
        <taxon>Asteraceae</taxon>
        <taxon>Asteroideae</taxon>
        <taxon>Heliantheae alliance</taxon>
        <taxon>Eupatorieae</taxon>
        <taxon>Mikania</taxon>
    </lineage>
</organism>
<evidence type="ECO:0000313" key="3">
    <source>
        <dbReference type="Proteomes" id="UP000326396"/>
    </source>
</evidence>
<comment type="caution">
    <text evidence="2">The sequence shown here is derived from an EMBL/GenBank/DDBJ whole genome shotgun (WGS) entry which is preliminary data.</text>
</comment>
<dbReference type="EMBL" id="SZYD01000666">
    <property type="protein sequence ID" value="KAD1566679.1"/>
    <property type="molecule type" value="Genomic_DNA"/>
</dbReference>
<evidence type="ECO:0000256" key="1">
    <source>
        <dbReference type="SAM" id="MobiDB-lite"/>
    </source>
</evidence>
<gene>
    <name evidence="2" type="ORF">E3N88_42620</name>
</gene>